<dbReference type="GO" id="GO:0016020">
    <property type="term" value="C:membrane"/>
    <property type="evidence" value="ECO:0007669"/>
    <property type="project" value="UniProtKB-SubCell"/>
</dbReference>
<comment type="similarity">
    <text evidence="2">Belongs to the unc-93 family.</text>
</comment>
<dbReference type="AlphaFoldDB" id="A0A2A6CAG1"/>
<feature type="transmembrane region" description="Helical" evidence="7">
    <location>
        <begin position="614"/>
        <end position="633"/>
    </location>
</feature>
<gene>
    <name evidence="8" type="primary">WBGene00118358</name>
</gene>
<keyword evidence="3 7" id="KW-0812">Transmembrane</keyword>
<dbReference type="Proteomes" id="UP000005239">
    <property type="component" value="Unassembled WGS sequence"/>
</dbReference>
<dbReference type="PANTHER" id="PTHR23294">
    <property type="entry name" value="ET TRANSLATION PRODUCT-RELATED"/>
    <property type="match status" value="1"/>
</dbReference>
<dbReference type="SUPFAM" id="SSF56112">
    <property type="entry name" value="Protein kinase-like (PK-like)"/>
    <property type="match status" value="1"/>
</dbReference>
<reference evidence="8" key="2">
    <citation type="submission" date="2022-06" db="UniProtKB">
        <authorList>
            <consortium name="EnsemblMetazoa"/>
        </authorList>
    </citation>
    <scope>IDENTIFICATION</scope>
    <source>
        <strain evidence="8">PS312</strain>
    </source>
</reference>
<accession>A0A2A6CAG1</accession>
<dbReference type="Gene3D" id="1.10.510.10">
    <property type="entry name" value="Transferase(Phosphotransferase) domain 1"/>
    <property type="match status" value="1"/>
</dbReference>
<evidence type="ECO:0000256" key="5">
    <source>
        <dbReference type="ARBA" id="ARBA00023136"/>
    </source>
</evidence>
<dbReference type="InterPro" id="IPR051617">
    <property type="entry name" value="UNC-93-like_regulator"/>
</dbReference>
<feature type="transmembrane region" description="Helical" evidence="7">
    <location>
        <begin position="416"/>
        <end position="432"/>
    </location>
</feature>
<feature type="region of interest" description="Disordered" evidence="6">
    <location>
        <begin position="846"/>
        <end position="877"/>
    </location>
</feature>
<feature type="transmembrane region" description="Helical" evidence="7">
    <location>
        <begin position="721"/>
        <end position="738"/>
    </location>
</feature>
<proteinExistence type="inferred from homology"/>
<feature type="transmembrane region" description="Helical" evidence="7">
    <location>
        <begin position="574"/>
        <end position="594"/>
    </location>
</feature>
<evidence type="ECO:0000256" key="7">
    <source>
        <dbReference type="SAM" id="Phobius"/>
    </source>
</evidence>
<dbReference type="InterPro" id="IPR010291">
    <property type="entry name" value="Ion_channel_UNC-93"/>
</dbReference>
<feature type="transmembrane region" description="Helical" evidence="7">
    <location>
        <begin position="645"/>
        <end position="667"/>
    </location>
</feature>
<keyword evidence="9" id="KW-1185">Reference proteome</keyword>
<evidence type="ECO:0000256" key="1">
    <source>
        <dbReference type="ARBA" id="ARBA00004141"/>
    </source>
</evidence>
<comment type="subcellular location">
    <subcellularLocation>
        <location evidence="1">Membrane</location>
        <topology evidence="1">Multi-pass membrane protein</topology>
    </subcellularLocation>
</comment>
<feature type="transmembrane region" description="Helical" evidence="7">
    <location>
        <begin position="438"/>
        <end position="458"/>
    </location>
</feature>
<feature type="compositionally biased region" description="Basic and acidic residues" evidence="6">
    <location>
        <begin position="846"/>
        <end position="857"/>
    </location>
</feature>
<feature type="transmembrane region" description="Helical" evidence="7">
    <location>
        <begin position="679"/>
        <end position="700"/>
    </location>
</feature>
<organism evidence="8 9">
    <name type="scientific">Pristionchus pacificus</name>
    <name type="common">Parasitic nematode worm</name>
    <dbReference type="NCBI Taxonomy" id="54126"/>
    <lineage>
        <taxon>Eukaryota</taxon>
        <taxon>Metazoa</taxon>
        <taxon>Ecdysozoa</taxon>
        <taxon>Nematoda</taxon>
        <taxon>Chromadorea</taxon>
        <taxon>Rhabditida</taxon>
        <taxon>Rhabditina</taxon>
        <taxon>Diplogasteromorpha</taxon>
        <taxon>Diplogasteroidea</taxon>
        <taxon>Neodiplogasteridae</taxon>
        <taxon>Pristionchus</taxon>
    </lineage>
</organism>
<sequence length="1213" mass="138443">MHGVVPTFIPQVGYVVKIKKVNEEIDPSLPPSYVKAFINVFHSPQIPQPTRELTPLEVQSLMSSVPSYNQFEIPFVLSEIIEQVVDKSSETAMKFDVTVSSDFYLKFLVETNRSYNPHRLLLGAKICDAIKQEHKININHWEAIPLKRYFMGNKPVAQQLILFKSAKKLITEYEKPKQLIEEIKKKPLVTELTDEMIGESESTKGETFYKRLDVPDIFATEQNGRVRMRIVDGVKLEIRVIVESFQGLRLAISRDRIHLRNKYKSIIDFHHCIPIDKRKVKTNVFEDKKMVEVVASILITKVLSSISTRSFPSSSIRLNNRFKFSTKWEISCYPIMNPSTYAAICAILCGVANFITWTGYDANVFISESVLHSVNGREPDRIGAHDGYYGLAVSNAFYMISTLAVPSLMNYFRSKWILALSGAFFTFYFLSFHVLNRYLYFFACAVLGMAFSSFNVGYSGYLTEFSTRQTIERNQALSWAVSSFSVLGAGVVNFIVTTINLDENGIVSKYREYSDTEIRYFFAAFAFLGTMGMTLFAFLPNREVEDNIAASNVRCKSLKEQLYVMFSVLFHKRVLILIPFYLYIGIFFSFWISIIPTTFQFTKALSKNVYIPAYFGITFTVGSVIMSILTMKLSSVVRNFSFKPLMIINAILHAIIYILVVCMIPQWSTVRPNDEPSLLVQPSLFPVLFLAFLCGLADAANNTTRTVLSSLLLPTRRQQTFGASRFYHGLSASILFFISPYLSIYYYVIILSTFLLQLCIFTHANTFKTRRERSRIKSPPLIRRKSQSTRKICFMGMCPDGRSCLDDFCCLNENIILPTVTTSTEERFAPLSPSQMDDELAREMEKIDRGEGGDDSKSSTVRRRKNSLPLADDSAEDGMKEGSIISTLQSTYFLQMEYRRDTQGAHFDAIRRSDGWAVRLEFERSDDEDNKGLKRIDLEAEIERVLFHERDPTLVSHLLLCVDMGSHAPWTFAVFPQFLLTIPEFMIEADPSDKDRGTLLRIAIHSFMGLRNLHLTDIVHGSMRPDNILIGMERDCRRILIGNFTCASSNQKDLPKPTQMPNTTYASRGRQRNFEATRKDDLESWTYCVAEIFHKKLMPWNPDQKYLSENAAHKDSLHHKRAFCQGKLWNAQKEILFEEFRGILSLLSKVKAVADPPYESIWTLLCSAAKYYDLPIFGFSSWCKSNRGAAVTPSTLEVAVEPCPVEDFVSSLP</sequence>
<keyword evidence="5 7" id="KW-0472">Membrane</keyword>
<dbReference type="Pfam" id="PF05978">
    <property type="entry name" value="UNC-93"/>
    <property type="match status" value="1"/>
</dbReference>
<evidence type="ECO:0000256" key="4">
    <source>
        <dbReference type="ARBA" id="ARBA00022989"/>
    </source>
</evidence>
<evidence type="ECO:0000256" key="6">
    <source>
        <dbReference type="SAM" id="MobiDB-lite"/>
    </source>
</evidence>
<feature type="transmembrane region" description="Helical" evidence="7">
    <location>
        <begin position="520"/>
        <end position="539"/>
    </location>
</feature>
<dbReference type="InterPro" id="IPR011009">
    <property type="entry name" value="Kinase-like_dom_sf"/>
</dbReference>
<dbReference type="PANTHER" id="PTHR23294:SF18">
    <property type="entry name" value="UNC93-LIKE PROTEIN MFSD11"/>
    <property type="match status" value="1"/>
</dbReference>
<name>A0A2A6CAG1_PRIPA</name>
<feature type="transmembrane region" description="Helical" evidence="7">
    <location>
        <begin position="387"/>
        <end position="409"/>
    </location>
</feature>
<evidence type="ECO:0000256" key="3">
    <source>
        <dbReference type="ARBA" id="ARBA00022692"/>
    </source>
</evidence>
<accession>A0A8R1UH67</accession>
<dbReference type="Gene3D" id="1.20.1250.20">
    <property type="entry name" value="MFS general substrate transporter like domains"/>
    <property type="match status" value="1"/>
</dbReference>
<evidence type="ECO:0000313" key="8">
    <source>
        <dbReference type="EnsemblMetazoa" id="PPA28804.1"/>
    </source>
</evidence>
<dbReference type="EnsemblMetazoa" id="PPA28804.1">
    <property type="protein sequence ID" value="PPA28804.1"/>
    <property type="gene ID" value="WBGene00118358"/>
</dbReference>
<dbReference type="InterPro" id="IPR036259">
    <property type="entry name" value="MFS_trans_sf"/>
</dbReference>
<feature type="transmembrane region" description="Helical" evidence="7">
    <location>
        <begin position="479"/>
        <end position="500"/>
    </location>
</feature>
<evidence type="ECO:0000256" key="2">
    <source>
        <dbReference type="ARBA" id="ARBA00009172"/>
    </source>
</evidence>
<dbReference type="SUPFAM" id="SSF103473">
    <property type="entry name" value="MFS general substrate transporter"/>
    <property type="match status" value="1"/>
</dbReference>
<evidence type="ECO:0000313" key="9">
    <source>
        <dbReference type="Proteomes" id="UP000005239"/>
    </source>
</evidence>
<keyword evidence="4 7" id="KW-1133">Transmembrane helix</keyword>
<protein>
    <submittedName>
        <fullName evidence="8">Membrane transporter</fullName>
    </submittedName>
</protein>
<reference evidence="9" key="1">
    <citation type="journal article" date="2008" name="Nat. Genet.">
        <title>The Pristionchus pacificus genome provides a unique perspective on nematode lifestyle and parasitism.</title>
        <authorList>
            <person name="Dieterich C."/>
            <person name="Clifton S.W."/>
            <person name="Schuster L.N."/>
            <person name="Chinwalla A."/>
            <person name="Delehaunty K."/>
            <person name="Dinkelacker I."/>
            <person name="Fulton L."/>
            <person name="Fulton R."/>
            <person name="Godfrey J."/>
            <person name="Minx P."/>
            <person name="Mitreva M."/>
            <person name="Roeseler W."/>
            <person name="Tian H."/>
            <person name="Witte H."/>
            <person name="Yang S.P."/>
            <person name="Wilson R.K."/>
            <person name="Sommer R.J."/>
        </authorList>
    </citation>
    <scope>NUCLEOTIDE SEQUENCE [LARGE SCALE GENOMIC DNA]</scope>
    <source>
        <strain evidence="9">PS312</strain>
    </source>
</reference>